<proteinExistence type="predicted"/>
<protein>
    <recommendedName>
        <fullName evidence="1">Glycosyltransferase 2-like domain-containing protein</fullName>
    </recommendedName>
</protein>
<dbReference type="Pfam" id="PF00535">
    <property type="entry name" value="Glycos_transf_2"/>
    <property type="match status" value="1"/>
</dbReference>
<dbReference type="Gene3D" id="3.90.550.10">
    <property type="entry name" value="Spore Coat Polysaccharide Biosynthesis Protein SpsA, Chain A"/>
    <property type="match status" value="1"/>
</dbReference>
<evidence type="ECO:0000259" key="1">
    <source>
        <dbReference type="Pfam" id="PF00535"/>
    </source>
</evidence>
<dbReference type="Proteomes" id="UP000051643">
    <property type="component" value="Unassembled WGS sequence"/>
</dbReference>
<dbReference type="PANTHER" id="PTHR43179:SF7">
    <property type="entry name" value="RHAMNOSYLTRANSFERASE WBBL"/>
    <property type="match status" value="1"/>
</dbReference>
<feature type="domain" description="Glycosyltransferase 2-like" evidence="1">
    <location>
        <begin position="5"/>
        <end position="148"/>
    </location>
</feature>
<sequence>MPQVSFIIVNYKTVDLVAKAVKSIYKHVKENSFEIILIDNSFQQEEFNFLLKKFRSIRYYEMAENLGFGKANNLGFNKAKGEYVFLLNSDAFLIDSKTITDFLSFLKRNEQVACVGGNLVNDNGRPNISYGNYLSVKKMLHDFGIRKTSRNYYYKHLATSKVCDLKKPTAVDYVSGAAIMIKSEVIKKFGLFDPRYFMYFEDMDLGYRYKKNGYQSVIIPNIKIGHLGGESTSQLNKNSSFQKQISDSKFLFLENVTNSLTVGFFRIYGSIYPRIKAIKKLFRSVNF</sequence>
<evidence type="ECO:0000313" key="3">
    <source>
        <dbReference type="Proteomes" id="UP000051643"/>
    </source>
</evidence>
<accession>A0A0Q9Z649</accession>
<dbReference type="InterPro" id="IPR001173">
    <property type="entry name" value="Glyco_trans_2-like"/>
</dbReference>
<comment type="caution">
    <text evidence="2">The sequence shown here is derived from an EMBL/GenBank/DDBJ whole genome shotgun (WGS) entry which is preliminary data.</text>
</comment>
<dbReference type="RefSeq" id="WP_057482100.1">
    <property type="nucleotide sequence ID" value="NZ_BMWR01000001.1"/>
</dbReference>
<dbReference type="STRING" id="270918.APR42_06520"/>
<reference evidence="2" key="1">
    <citation type="submission" date="2015-10" db="EMBL/GenBank/DDBJ databases">
        <title>Draft genome sequence of Salegentibacter mishustinae KCTC 12263.</title>
        <authorList>
            <person name="Lin W."/>
            <person name="Zheng Q."/>
        </authorList>
    </citation>
    <scope>NUCLEOTIDE SEQUENCE [LARGE SCALE GENOMIC DNA]</scope>
    <source>
        <strain evidence="2">KCTC 12263</strain>
    </source>
</reference>
<name>A0A0Q9Z649_9FLAO</name>
<dbReference type="OrthoDB" id="9771846at2"/>
<dbReference type="CDD" id="cd04186">
    <property type="entry name" value="GT_2_like_c"/>
    <property type="match status" value="1"/>
</dbReference>
<dbReference type="AlphaFoldDB" id="A0A0Q9Z649"/>
<dbReference type="InterPro" id="IPR029044">
    <property type="entry name" value="Nucleotide-diphossugar_trans"/>
</dbReference>
<organism evidence="2 3">
    <name type="scientific">Salegentibacter mishustinae</name>
    <dbReference type="NCBI Taxonomy" id="270918"/>
    <lineage>
        <taxon>Bacteria</taxon>
        <taxon>Pseudomonadati</taxon>
        <taxon>Bacteroidota</taxon>
        <taxon>Flavobacteriia</taxon>
        <taxon>Flavobacteriales</taxon>
        <taxon>Flavobacteriaceae</taxon>
        <taxon>Salegentibacter</taxon>
    </lineage>
</organism>
<dbReference type="EMBL" id="LKTP01000023">
    <property type="protein sequence ID" value="KRG28429.1"/>
    <property type="molecule type" value="Genomic_DNA"/>
</dbReference>
<gene>
    <name evidence="2" type="ORF">APR42_06520</name>
</gene>
<dbReference type="PANTHER" id="PTHR43179">
    <property type="entry name" value="RHAMNOSYLTRANSFERASE WBBL"/>
    <property type="match status" value="1"/>
</dbReference>
<keyword evidence="3" id="KW-1185">Reference proteome</keyword>
<dbReference type="SUPFAM" id="SSF53448">
    <property type="entry name" value="Nucleotide-diphospho-sugar transferases"/>
    <property type="match status" value="1"/>
</dbReference>
<evidence type="ECO:0000313" key="2">
    <source>
        <dbReference type="EMBL" id="KRG28429.1"/>
    </source>
</evidence>